<dbReference type="AlphaFoldDB" id="A0A1G5P9Y2"/>
<dbReference type="RefSeq" id="WP_092816288.1">
    <property type="nucleotide sequence ID" value="NZ_FMVW01000011.1"/>
</dbReference>
<dbReference type="PANTHER" id="PTHR43611:SF3">
    <property type="entry name" value="FLAVIN MONONUCLEOTIDE HYDROLASE 1, CHLOROPLATIC"/>
    <property type="match status" value="1"/>
</dbReference>
<gene>
    <name evidence="1" type="ORF">SAMN03080610_03517</name>
</gene>
<dbReference type="InterPro" id="IPR036412">
    <property type="entry name" value="HAD-like_sf"/>
</dbReference>
<accession>A0A1G5P9Y2</accession>
<dbReference type="OrthoDB" id="9807742at2"/>
<dbReference type="InterPro" id="IPR023214">
    <property type="entry name" value="HAD_sf"/>
</dbReference>
<protein>
    <submittedName>
        <fullName evidence="1">Putative hydrolase of the HAD superfamily</fullName>
    </submittedName>
</protein>
<evidence type="ECO:0000313" key="2">
    <source>
        <dbReference type="Proteomes" id="UP000199347"/>
    </source>
</evidence>
<dbReference type="Gene3D" id="3.40.50.1000">
    <property type="entry name" value="HAD superfamily/HAD-like"/>
    <property type="match status" value="1"/>
</dbReference>
<dbReference type="PANTHER" id="PTHR43611">
    <property type="entry name" value="ALPHA-D-GLUCOSE 1-PHOSPHATE PHOSPHATASE"/>
    <property type="match status" value="1"/>
</dbReference>
<keyword evidence="1" id="KW-0378">Hydrolase</keyword>
<dbReference type="Pfam" id="PF00702">
    <property type="entry name" value="Hydrolase"/>
    <property type="match status" value="1"/>
</dbReference>
<reference evidence="1 2" key="1">
    <citation type="submission" date="2016-10" db="EMBL/GenBank/DDBJ databases">
        <authorList>
            <person name="de Groot N.N."/>
        </authorList>
    </citation>
    <scope>NUCLEOTIDE SEQUENCE [LARGE SCALE GENOMIC DNA]</scope>
    <source>
        <strain evidence="1 2">DSM 2698</strain>
    </source>
</reference>
<proteinExistence type="predicted"/>
<dbReference type="EMBL" id="FMVW01000011">
    <property type="protein sequence ID" value="SCZ45871.1"/>
    <property type="molecule type" value="Genomic_DNA"/>
</dbReference>
<keyword evidence="2" id="KW-1185">Reference proteome</keyword>
<dbReference type="Proteomes" id="UP000199347">
    <property type="component" value="Unassembled WGS sequence"/>
</dbReference>
<dbReference type="GO" id="GO:0016787">
    <property type="term" value="F:hydrolase activity"/>
    <property type="evidence" value="ECO:0007669"/>
    <property type="project" value="UniProtKB-KW"/>
</dbReference>
<dbReference type="STRING" id="1120955.SAMN03080610_03517"/>
<dbReference type="SUPFAM" id="SSF56784">
    <property type="entry name" value="HAD-like"/>
    <property type="match status" value="1"/>
</dbReference>
<dbReference type="NCBIfam" id="TIGR01509">
    <property type="entry name" value="HAD-SF-IA-v3"/>
    <property type="match status" value="1"/>
</dbReference>
<name>A0A1G5P9Y2_AFIMA</name>
<sequence length="206" mass="22937">MKPCLMLDVDGVLVHGNTKGGSWVENVERDLGVTSDILETCFFEPHWADVIVGKKQLLDVLERCLPPVAPWLAPQDFVDYWFAHDSLLDEALLSEADNLRRHGMSVFLATNQEHMRARYLMERLRLGEHVDGIVYSAALGVRKPDRAFFDGALKQSGSVARNTVLVDDMRANVEAAREAGWMAIEWSPGKSLVRLLGEECGCGAEV</sequence>
<dbReference type="InterPro" id="IPR006439">
    <property type="entry name" value="HAD-SF_hydro_IA"/>
</dbReference>
<evidence type="ECO:0000313" key="1">
    <source>
        <dbReference type="EMBL" id="SCZ45871.1"/>
    </source>
</evidence>
<organism evidence="1 2">
    <name type="scientific">Afifella marina DSM 2698</name>
    <dbReference type="NCBI Taxonomy" id="1120955"/>
    <lineage>
        <taxon>Bacteria</taxon>
        <taxon>Pseudomonadati</taxon>
        <taxon>Pseudomonadota</taxon>
        <taxon>Alphaproteobacteria</taxon>
        <taxon>Hyphomicrobiales</taxon>
        <taxon>Afifellaceae</taxon>
        <taxon>Afifella</taxon>
    </lineage>
</organism>